<dbReference type="PANTHER" id="PTHR35526">
    <property type="entry name" value="ANTI-SIGMA-F FACTOR RSBW-RELATED"/>
    <property type="match status" value="1"/>
</dbReference>
<reference evidence="1 2" key="1">
    <citation type="submission" date="2020-03" db="EMBL/GenBank/DDBJ databases">
        <title>Draft genome of Streptomyces sp. ventii, isolated from the Axial Seamount in the Pacific Ocean, and resequencing of the two type strains Streptomyces lonarensis strain NCL 716 and Streptomyces bohaiensis strain 11A07.</title>
        <authorList>
            <person name="Loughran R.M."/>
            <person name="Pfannmuller K.M."/>
            <person name="Wasson B.J."/>
            <person name="Deadmond M.C."/>
            <person name="Paddock B.E."/>
            <person name="Koyack M.J."/>
            <person name="Gallegos D.A."/>
            <person name="Mitchell E.A."/>
            <person name="Ushijima B."/>
            <person name="Saw J.H."/>
            <person name="Mcphail K.L."/>
            <person name="Videau P."/>
        </authorList>
    </citation>
    <scope>NUCLEOTIDE SEQUENCE [LARGE SCALE GENOMIC DNA]</scope>
    <source>
        <strain evidence="1 2">NCL716</strain>
    </source>
</reference>
<proteinExistence type="predicted"/>
<dbReference type="CDD" id="cd16936">
    <property type="entry name" value="HATPase_RsbW-like"/>
    <property type="match status" value="1"/>
</dbReference>
<dbReference type="InterPro" id="IPR036890">
    <property type="entry name" value="HATPase_C_sf"/>
</dbReference>
<sequence>MPETPGKPGRTDTGGQPVSACAAYEGSEELGEARALAEQFLDAVRTSGGVEVGADARMMLPLVVSELVTNVRRHAPGPHMLELELVAECARVSVWDTDPALPVIREKDPRRIGGHGLEIVTAVCTGFEMHRELVGKRLTAVLPLNDRAV</sequence>
<keyword evidence="1" id="KW-0547">Nucleotide-binding</keyword>
<evidence type="ECO:0000313" key="2">
    <source>
        <dbReference type="Proteomes" id="UP000578686"/>
    </source>
</evidence>
<name>A0A7X6CZN3_9ACTN</name>
<dbReference type="AlphaFoldDB" id="A0A7X6CZN3"/>
<dbReference type="InterPro" id="IPR050267">
    <property type="entry name" value="Anti-sigma-factor_SerPK"/>
</dbReference>
<dbReference type="EMBL" id="JAAVJD010000034">
    <property type="protein sequence ID" value="NJQ05363.1"/>
    <property type="molecule type" value="Genomic_DNA"/>
</dbReference>
<accession>A0A7X6CZN3</accession>
<dbReference type="SUPFAM" id="SSF55874">
    <property type="entry name" value="ATPase domain of HSP90 chaperone/DNA topoisomerase II/histidine kinase"/>
    <property type="match status" value="1"/>
</dbReference>
<keyword evidence="2" id="KW-1185">Reference proteome</keyword>
<gene>
    <name evidence="1" type="ORF">HCN56_07175</name>
</gene>
<dbReference type="PANTHER" id="PTHR35526:SF3">
    <property type="entry name" value="ANTI-SIGMA-F FACTOR RSBW"/>
    <property type="match status" value="1"/>
</dbReference>
<keyword evidence="1" id="KW-0067">ATP-binding</keyword>
<dbReference type="RefSeq" id="WP_167968646.1">
    <property type="nucleotide sequence ID" value="NZ_BHZG01000043.1"/>
</dbReference>
<dbReference type="GO" id="GO:0005524">
    <property type="term" value="F:ATP binding"/>
    <property type="evidence" value="ECO:0007669"/>
    <property type="project" value="UniProtKB-KW"/>
</dbReference>
<evidence type="ECO:0000313" key="1">
    <source>
        <dbReference type="EMBL" id="NJQ05363.1"/>
    </source>
</evidence>
<protein>
    <submittedName>
        <fullName evidence="1">ATP-binding protein</fullName>
    </submittedName>
</protein>
<comment type="caution">
    <text evidence="1">The sequence shown here is derived from an EMBL/GenBank/DDBJ whole genome shotgun (WGS) entry which is preliminary data.</text>
</comment>
<dbReference type="Proteomes" id="UP000578686">
    <property type="component" value="Unassembled WGS sequence"/>
</dbReference>
<dbReference type="Gene3D" id="3.30.565.10">
    <property type="entry name" value="Histidine kinase-like ATPase, C-terminal domain"/>
    <property type="match status" value="1"/>
</dbReference>
<organism evidence="1 2">
    <name type="scientific">Streptomyces lonarensis</name>
    <dbReference type="NCBI Taxonomy" id="700599"/>
    <lineage>
        <taxon>Bacteria</taxon>
        <taxon>Bacillati</taxon>
        <taxon>Actinomycetota</taxon>
        <taxon>Actinomycetes</taxon>
        <taxon>Kitasatosporales</taxon>
        <taxon>Streptomycetaceae</taxon>
        <taxon>Streptomyces</taxon>
    </lineage>
</organism>